<evidence type="ECO:0000259" key="3">
    <source>
        <dbReference type="Pfam" id="PF17168"/>
    </source>
</evidence>
<sequence length="780" mass="85235">MRHSLSALAAFAGACYAQSTFSPLKPPAIPLAVRSPYMNTWQQAGSDGGNGGYLAGEWPSFWMGQLTGWSGFVRVDNVTYNWLGGSNQTSVFVDQTSFEYTATKSIFKMNAGGYVNMTVTFMSPVVPDDLMRASLPYTYMNVEVISADGVQHDVQLYTDISAEWVSGDRSATAQWSYGTVAQSPAPIAPSPQASSAPSSSAVTTTTVTKTAQSEQIFGTQTAYALSTDYARTFRPVHMTGAEASRPTNFHPGNHHPRDFSAIRREAGGIAYHEVWRQQQLNFSETNQQADWGYWYYATENTANLTHQSGADVDVRGQFIDNGVLANTEDSDYRAINDAFPTFGFAVDLGMVGNCSTHSLFQLSLNQHDCVQFEGANGNETVPCLWTSYFDSNTAAVGYFFEDYKDGDVIASAFDKKVASDSNAAGGADYASLTALAARQAFGALSFTNTPSSPWVFLKEISSDGNIQTVDVIFPFHPIAIYLNPTLLRYMLDPLFVNQEAGYWPFAFSIHDLGFSYPNATGHNDGNDEMQPLEECGDMIIMTLAYAQRTGDNAYLAQHYPILKQWNEYLVQEALVPANQISTDDFATNLALKGIIGIEAFAQIANRTGHAADGANYTQIAHNYITQWQTLGITNDTTTPHAELSYGNSSSYVLLYNLYTDAELGLQLVPQSVYDLQSAFYPTVFGEFGVPLDTRHSYTKSDWELFCAAVASTSTRQQFISTVAKWTGETSTNFAWTDLYDTVTGDYPVGTGVFIARPVVGGLYSLLALNGAPTSVYVTPS</sequence>
<dbReference type="AlphaFoldDB" id="A0AAN7W6Y6"/>
<dbReference type="Proteomes" id="UP001310594">
    <property type="component" value="Unassembled WGS sequence"/>
</dbReference>
<dbReference type="GO" id="GO:0005975">
    <property type="term" value="P:carbohydrate metabolic process"/>
    <property type="evidence" value="ECO:0007669"/>
    <property type="project" value="InterPro"/>
</dbReference>
<evidence type="ECO:0008006" key="6">
    <source>
        <dbReference type="Google" id="ProtNLM"/>
    </source>
</evidence>
<feature type="signal peptide" evidence="1">
    <location>
        <begin position="1"/>
        <end position="17"/>
    </location>
</feature>
<evidence type="ECO:0000256" key="1">
    <source>
        <dbReference type="SAM" id="SignalP"/>
    </source>
</evidence>
<keyword evidence="1" id="KW-0732">Signal</keyword>
<dbReference type="InterPro" id="IPR052743">
    <property type="entry name" value="Glutaminase_GtaA"/>
</dbReference>
<evidence type="ECO:0000313" key="5">
    <source>
        <dbReference type="Proteomes" id="UP001310594"/>
    </source>
</evidence>
<feature type="domain" description="Glutaminase A N-terminal" evidence="3">
    <location>
        <begin position="103"/>
        <end position="179"/>
    </location>
</feature>
<feature type="domain" description="Glutaminase A central" evidence="2">
    <location>
        <begin position="426"/>
        <end position="766"/>
    </location>
</feature>
<reference evidence="4" key="1">
    <citation type="submission" date="2023-08" db="EMBL/GenBank/DDBJ databases">
        <title>Black Yeasts Isolated from many extreme environments.</title>
        <authorList>
            <person name="Coleine C."/>
            <person name="Stajich J.E."/>
            <person name="Selbmann L."/>
        </authorList>
    </citation>
    <scope>NUCLEOTIDE SEQUENCE</scope>
    <source>
        <strain evidence="4">CCFEE 5810</strain>
    </source>
</reference>
<dbReference type="Pfam" id="PF16335">
    <property type="entry name" value="GtaA_6_Hairpin"/>
    <property type="match status" value="1"/>
</dbReference>
<evidence type="ECO:0000259" key="2">
    <source>
        <dbReference type="Pfam" id="PF16335"/>
    </source>
</evidence>
<dbReference type="EMBL" id="JAVRQU010000007">
    <property type="protein sequence ID" value="KAK5700835.1"/>
    <property type="molecule type" value="Genomic_DNA"/>
</dbReference>
<comment type="caution">
    <text evidence="4">The sequence shown here is derived from an EMBL/GenBank/DDBJ whole genome shotgun (WGS) entry which is preliminary data.</text>
</comment>
<dbReference type="SUPFAM" id="SSF48208">
    <property type="entry name" value="Six-hairpin glycosidases"/>
    <property type="match status" value="1"/>
</dbReference>
<dbReference type="InterPro" id="IPR032514">
    <property type="entry name" value="GtaA_central"/>
</dbReference>
<proteinExistence type="predicted"/>
<dbReference type="Pfam" id="PF17168">
    <property type="entry name" value="DUF5127"/>
    <property type="match status" value="2"/>
</dbReference>
<protein>
    <recommendedName>
        <fullName evidence="6">Glutaminase</fullName>
    </recommendedName>
</protein>
<dbReference type="PANTHER" id="PTHR31987">
    <property type="entry name" value="GLUTAMINASE A-RELATED"/>
    <property type="match status" value="1"/>
</dbReference>
<organism evidence="4 5">
    <name type="scientific">Elasticomyces elasticus</name>
    <dbReference type="NCBI Taxonomy" id="574655"/>
    <lineage>
        <taxon>Eukaryota</taxon>
        <taxon>Fungi</taxon>
        <taxon>Dikarya</taxon>
        <taxon>Ascomycota</taxon>
        <taxon>Pezizomycotina</taxon>
        <taxon>Dothideomycetes</taxon>
        <taxon>Dothideomycetidae</taxon>
        <taxon>Mycosphaerellales</taxon>
        <taxon>Teratosphaeriaceae</taxon>
        <taxon>Elasticomyces</taxon>
    </lineage>
</organism>
<feature type="domain" description="Glutaminase A N-terminal" evidence="3">
    <location>
        <begin position="266"/>
        <end position="420"/>
    </location>
</feature>
<dbReference type="InterPro" id="IPR033433">
    <property type="entry name" value="GtaA_N"/>
</dbReference>
<accession>A0AAN7W6Y6</accession>
<gene>
    <name evidence="4" type="ORF">LTR97_005352</name>
</gene>
<evidence type="ECO:0000313" key="4">
    <source>
        <dbReference type="EMBL" id="KAK5700835.1"/>
    </source>
</evidence>
<name>A0AAN7W6Y6_9PEZI</name>
<feature type="chain" id="PRO_5042880893" description="Glutaminase" evidence="1">
    <location>
        <begin position="18"/>
        <end position="780"/>
    </location>
</feature>
<dbReference type="PROSITE" id="PS51257">
    <property type="entry name" value="PROKAR_LIPOPROTEIN"/>
    <property type="match status" value="1"/>
</dbReference>
<dbReference type="PANTHER" id="PTHR31987:SF1">
    <property type="entry name" value="GLUTAMINASE A"/>
    <property type="match status" value="1"/>
</dbReference>
<dbReference type="InterPro" id="IPR008928">
    <property type="entry name" value="6-hairpin_glycosidase_sf"/>
</dbReference>